<dbReference type="Pfam" id="PF01380">
    <property type="entry name" value="SIS"/>
    <property type="match status" value="2"/>
</dbReference>
<dbReference type="SUPFAM" id="SSF56235">
    <property type="entry name" value="N-terminal nucleophile aminohydrolases (Ntn hydrolases)"/>
    <property type="match status" value="1"/>
</dbReference>
<protein>
    <recommendedName>
        <fullName evidence="4 10">Glutamine--fructose-6-phosphate aminotransferase [isomerizing]</fullName>
        <ecNumber evidence="3 10">2.6.1.16</ecNumber>
    </recommendedName>
    <alternativeName>
        <fullName evidence="10">D-fructose-6-phosphate amidotransferase</fullName>
    </alternativeName>
    <alternativeName>
        <fullName evidence="10">GFAT</fullName>
    </alternativeName>
    <alternativeName>
        <fullName evidence="10">Glucosamine-6-phosphate synthase</fullName>
    </alternativeName>
    <alternativeName>
        <fullName evidence="10">Hexosephosphate aminotransferase</fullName>
    </alternativeName>
    <alternativeName>
        <fullName evidence="10">L-glutamine--D-fructose-6-phosphate amidotransferase</fullName>
    </alternativeName>
</protein>
<dbReference type="PROSITE" id="PS51278">
    <property type="entry name" value="GATASE_TYPE_2"/>
    <property type="match status" value="1"/>
</dbReference>
<feature type="domain" description="Glutamine amidotransferase type-2" evidence="11">
    <location>
        <begin position="36"/>
        <end position="252"/>
    </location>
</feature>
<dbReference type="Gene3D" id="3.40.50.10490">
    <property type="entry name" value="Glucose-6-phosphate isomerase like protein, domain 1"/>
    <property type="match status" value="2"/>
</dbReference>
<dbReference type="GO" id="GO:0097367">
    <property type="term" value="F:carbohydrate derivative binding"/>
    <property type="evidence" value="ECO:0007669"/>
    <property type="project" value="InterPro"/>
</dbReference>
<reference evidence="13 14" key="1">
    <citation type="submission" date="2011-02" db="EMBL/GenBank/DDBJ databases">
        <authorList>
            <person name="Muzny D."/>
            <person name="Qin X."/>
            <person name="Deng J."/>
            <person name="Jiang H."/>
            <person name="Liu Y."/>
            <person name="Qu J."/>
            <person name="Song X.-Z."/>
            <person name="Zhang L."/>
            <person name="Thornton R."/>
            <person name="Coyle M."/>
            <person name="Francisco L."/>
            <person name="Jackson L."/>
            <person name="Javaid M."/>
            <person name="Korchina V."/>
            <person name="Kovar C."/>
            <person name="Mata R."/>
            <person name="Mathew T."/>
            <person name="Ngo R."/>
            <person name="Nguyen L."/>
            <person name="Nguyen N."/>
            <person name="Okwuonu G."/>
            <person name="Ongeri F."/>
            <person name="Pham C."/>
            <person name="Simmons D."/>
            <person name="Wilczek-Boney K."/>
            <person name="Hale W."/>
            <person name="Jakkamsetti A."/>
            <person name="Pham P."/>
            <person name="Ruth R."/>
            <person name="San Lucas F."/>
            <person name="Warren J."/>
            <person name="Zhang J."/>
            <person name="Zhao Z."/>
            <person name="Zhou C."/>
            <person name="Zhu D."/>
            <person name="Lee S."/>
            <person name="Bess C."/>
            <person name="Blankenburg K."/>
            <person name="Forbes L."/>
            <person name="Fu Q."/>
            <person name="Gubbala S."/>
            <person name="Hirani K."/>
            <person name="Jayaseelan J.C."/>
            <person name="Lara F."/>
            <person name="Munidasa M."/>
            <person name="Palculict T."/>
            <person name="Patil S."/>
            <person name="Pu L.-L."/>
            <person name="Saada N."/>
            <person name="Tang L."/>
            <person name="Weissenberger G."/>
            <person name="Zhu Y."/>
            <person name="Hemphill L."/>
            <person name="Shang Y."/>
            <person name="Youmans B."/>
            <person name="Ayvaz T."/>
            <person name="Ross M."/>
            <person name="Santibanez J."/>
            <person name="Aqrawi P."/>
            <person name="Gross S."/>
            <person name="Joshi V."/>
            <person name="Fowler G."/>
            <person name="Nazareth L."/>
            <person name="Reid J."/>
            <person name="Worley K."/>
            <person name="Petrosino J."/>
            <person name="Highlander S."/>
            <person name="Gibbs R."/>
        </authorList>
    </citation>
    <scope>NUCLEOTIDE SEQUENCE [LARGE SCALE GENOMIC DNA]</scope>
    <source>
        <strain evidence="13 14">SK115</strain>
    </source>
</reference>
<evidence type="ECO:0000256" key="6">
    <source>
        <dbReference type="ARBA" id="ARBA00022576"/>
    </source>
</evidence>
<evidence type="ECO:0000256" key="5">
    <source>
        <dbReference type="ARBA" id="ARBA00022490"/>
    </source>
</evidence>
<dbReference type="EMBL" id="AEXW01000009">
    <property type="protein sequence ID" value="EGD30947.1"/>
    <property type="molecule type" value="Genomic_DNA"/>
</dbReference>
<evidence type="ECO:0000256" key="10">
    <source>
        <dbReference type="HAMAP-Rule" id="MF_00164"/>
    </source>
</evidence>
<keyword evidence="8" id="KW-0677">Repeat</keyword>
<dbReference type="SUPFAM" id="SSF53697">
    <property type="entry name" value="SIS domain"/>
    <property type="match status" value="1"/>
</dbReference>
<dbReference type="FunFam" id="3.40.50.10490:FF:000001">
    <property type="entry name" value="Glutamine--fructose-6-phosphate aminotransferase [isomerizing]"/>
    <property type="match status" value="1"/>
</dbReference>
<dbReference type="MEROPS" id="C44.A08"/>
<dbReference type="Proteomes" id="UP000003351">
    <property type="component" value="Unassembled WGS sequence"/>
</dbReference>
<dbReference type="GO" id="GO:0006487">
    <property type="term" value="P:protein N-linked glycosylation"/>
    <property type="evidence" value="ECO:0007669"/>
    <property type="project" value="TreeGrafter"/>
</dbReference>
<evidence type="ECO:0000256" key="9">
    <source>
        <dbReference type="ARBA" id="ARBA00022962"/>
    </source>
</evidence>
<dbReference type="GO" id="GO:0006002">
    <property type="term" value="P:fructose 6-phosphate metabolic process"/>
    <property type="evidence" value="ECO:0007669"/>
    <property type="project" value="TreeGrafter"/>
</dbReference>
<dbReference type="NCBIfam" id="TIGR01135">
    <property type="entry name" value="glmS"/>
    <property type="match status" value="1"/>
</dbReference>
<proteinExistence type="inferred from homology"/>
<dbReference type="NCBIfam" id="NF001484">
    <property type="entry name" value="PRK00331.1"/>
    <property type="match status" value="1"/>
</dbReference>
<evidence type="ECO:0000313" key="14">
    <source>
        <dbReference type="Proteomes" id="UP000003351"/>
    </source>
</evidence>
<keyword evidence="7 10" id="KW-0808">Transferase</keyword>
<comment type="caution">
    <text evidence="13">The sequence shown here is derived from an EMBL/GenBank/DDBJ whole genome shotgun (WGS) entry which is preliminary data.</text>
</comment>
<dbReference type="InterPro" id="IPR035466">
    <property type="entry name" value="GlmS/AgaS_SIS"/>
</dbReference>
<evidence type="ECO:0000256" key="3">
    <source>
        <dbReference type="ARBA" id="ARBA00012916"/>
    </source>
</evidence>
<dbReference type="GO" id="GO:0006047">
    <property type="term" value="P:UDP-N-acetylglucosamine metabolic process"/>
    <property type="evidence" value="ECO:0007669"/>
    <property type="project" value="TreeGrafter"/>
</dbReference>
<evidence type="ECO:0000259" key="12">
    <source>
        <dbReference type="PROSITE" id="PS51464"/>
    </source>
</evidence>
<keyword evidence="5 10" id="KW-0963">Cytoplasm</keyword>
<dbReference type="GO" id="GO:0005829">
    <property type="term" value="C:cytosol"/>
    <property type="evidence" value="ECO:0007669"/>
    <property type="project" value="TreeGrafter"/>
</dbReference>
<dbReference type="Pfam" id="PF13522">
    <property type="entry name" value="GATase_6"/>
    <property type="match status" value="1"/>
</dbReference>
<dbReference type="PROSITE" id="PS51464">
    <property type="entry name" value="SIS"/>
    <property type="match status" value="2"/>
</dbReference>
<dbReference type="GO" id="GO:0004360">
    <property type="term" value="F:glutamine-fructose-6-phosphate transaminase (isomerizing) activity"/>
    <property type="evidence" value="ECO:0007669"/>
    <property type="project" value="UniProtKB-UniRule"/>
</dbReference>
<evidence type="ECO:0000256" key="8">
    <source>
        <dbReference type="ARBA" id="ARBA00022737"/>
    </source>
</evidence>
<evidence type="ECO:0000256" key="2">
    <source>
        <dbReference type="ARBA" id="ARBA00004496"/>
    </source>
</evidence>
<comment type="function">
    <text evidence="10">Catalyzes the first step in hexosamine metabolism, converting fructose-6P into glucosamine-6P using glutamine as a nitrogen source.</text>
</comment>
<dbReference type="InterPro" id="IPR035490">
    <property type="entry name" value="GlmS/FrlB_SIS"/>
</dbReference>
<feature type="domain" description="SIS" evidence="12">
    <location>
        <begin position="490"/>
        <end position="627"/>
    </location>
</feature>
<dbReference type="InterPro" id="IPR029055">
    <property type="entry name" value="Ntn_hydrolases_N"/>
</dbReference>
<sequence>MCILVLLEFLDSKKTIPIFNKKGWFLRPEIRSNVMCGIVGVVGNRNATDILMQGLEKLEYRGYDSAGIFVTTGKTSSLVKSVGRIADLHAKIGIDVAGTAGIGHTRWATHGKPSENNAHPHTSQTGRFVLVHNGVIENYLDIKNTYLAGHDFKGQTDTEIAVHLIGKFAEEEGLSVLEAFKKALHIIRGSYAFALVDSEDADVIYVAKNKSPLLVGLGDGYNMVCSDAMAMIRETNQFMEIHDQELVIVRKDSVEVQDYDGNILERESYTAELDLSDIGKGTYPYYMLKEIDEQPTVMRKLISAYTDDKGQVSVDADIVKAVQEADRLYILAAGTSYHAGYASKRMLEELTDTPVELGIASEWGYAMPLLSKKPLFIFISQSGETADSRQVLVKANQMGIPSLTVTNVPGSTLSREANHTMLLHAGPEIAVASTKAYTAQIATLAFLAKAVGDANASEKAAAFDLVHELSLVAQSIESTLSEKELIDNKVRGLLETTRNAFYIGRGQDYYVAMEASLKLKEISYIQCEGFAAGELKHGTISLIEDGTPVLALLSDEILASHTRGNISEVVARGAKVLTIAEENVAKEGDDIVLSQVHPYLSPISMVVPTQLIAYFATLHRGLDVDKPRNLAKSVTVE</sequence>
<feature type="active site" description="For Fru-6P isomerization activity" evidence="10">
    <location>
        <position position="632"/>
    </location>
</feature>
<dbReference type="Gene3D" id="3.60.20.10">
    <property type="entry name" value="Glutamine Phosphoribosylpyrophosphate, subunit 1, domain 1"/>
    <property type="match status" value="1"/>
</dbReference>
<dbReference type="EC" id="2.6.1.16" evidence="3 10"/>
<dbReference type="InterPro" id="IPR047084">
    <property type="entry name" value="GFAT_N"/>
</dbReference>
<evidence type="ECO:0000256" key="4">
    <source>
        <dbReference type="ARBA" id="ARBA00016090"/>
    </source>
</evidence>
<dbReference type="InterPro" id="IPR005855">
    <property type="entry name" value="GFAT"/>
</dbReference>
<evidence type="ECO:0000256" key="7">
    <source>
        <dbReference type="ARBA" id="ARBA00022679"/>
    </source>
</evidence>
<dbReference type="InterPro" id="IPR001347">
    <property type="entry name" value="SIS_dom"/>
</dbReference>
<evidence type="ECO:0000256" key="1">
    <source>
        <dbReference type="ARBA" id="ARBA00001031"/>
    </source>
</evidence>
<dbReference type="PANTHER" id="PTHR10937">
    <property type="entry name" value="GLUCOSAMINE--FRUCTOSE-6-PHOSPHATE AMINOTRANSFERASE, ISOMERIZING"/>
    <property type="match status" value="1"/>
</dbReference>
<dbReference type="GO" id="GO:0005975">
    <property type="term" value="P:carbohydrate metabolic process"/>
    <property type="evidence" value="ECO:0007669"/>
    <property type="project" value="UniProtKB-UniRule"/>
</dbReference>
<keyword evidence="9" id="KW-0315">Glutamine amidotransferase</keyword>
<dbReference type="HAMAP" id="MF_00164">
    <property type="entry name" value="GlmS"/>
    <property type="match status" value="1"/>
</dbReference>
<feature type="domain" description="SIS" evidence="12">
    <location>
        <begin position="318"/>
        <end position="457"/>
    </location>
</feature>
<dbReference type="AlphaFoldDB" id="F0IB93"/>
<feature type="active site" description="Nucleophile; for GATase activity" evidence="10">
    <location>
        <position position="36"/>
    </location>
</feature>
<feature type="initiator methionine" description="Removed" evidence="10">
    <location>
        <position position="35"/>
    </location>
</feature>
<comment type="catalytic activity">
    <reaction evidence="1 10">
        <text>D-fructose 6-phosphate + L-glutamine = D-glucosamine 6-phosphate + L-glutamate</text>
        <dbReference type="Rhea" id="RHEA:13237"/>
        <dbReference type="ChEBI" id="CHEBI:29985"/>
        <dbReference type="ChEBI" id="CHEBI:58359"/>
        <dbReference type="ChEBI" id="CHEBI:58725"/>
        <dbReference type="ChEBI" id="CHEBI:61527"/>
        <dbReference type="EC" id="2.6.1.16"/>
    </reaction>
</comment>
<dbReference type="InterPro" id="IPR017932">
    <property type="entry name" value="GATase_2_dom"/>
</dbReference>
<dbReference type="InterPro" id="IPR046348">
    <property type="entry name" value="SIS_dom_sf"/>
</dbReference>
<organism evidence="13 14">
    <name type="scientific">Streptococcus sanguinis SK115</name>
    <dbReference type="NCBI Taxonomy" id="888810"/>
    <lineage>
        <taxon>Bacteria</taxon>
        <taxon>Bacillati</taxon>
        <taxon>Bacillota</taxon>
        <taxon>Bacilli</taxon>
        <taxon>Lactobacillales</taxon>
        <taxon>Streptococcaceae</taxon>
        <taxon>Streptococcus</taxon>
    </lineage>
</organism>
<keyword evidence="6 10" id="KW-0032">Aminotransferase</keyword>
<comment type="subunit">
    <text evidence="10">Homodimer.</text>
</comment>
<dbReference type="CDD" id="cd05008">
    <property type="entry name" value="SIS_GlmS_GlmD_1"/>
    <property type="match status" value="1"/>
</dbReference>
<dbReference type="PATRIC" id="fig|888810.3.peg.1991"/>
<dbReference type="CDD" id="cd00714">
    <property type="entry name" value="GFAT"/>
    <property type="match status" value="1"/>
</dbReference>
<name>F0IB93_STRSA</name>
<comment type="subcellular location">
    <subcellularLocation>
        <location evidence="2 10">Cytoplasm</location>
    </subcellularLocation>
</comment>
<dbReference type="HOGENOM" id="CLU_012520_7_1_9"/>
<dbReference type="CDD" id="cd05009">
    <property type="entry name" value="SIS_GlmS_GlmD_2"/>
    <property type="match status" value="1"/>
</dbReference>
<gene>
    <name evidence="10 13" type="primary">glmS</name>
    <name evidence="13" type="ORF">HMPREF9382_2031</name>
</gene>
<dbReference type="PANTHER" id="PTHR10937:SF0">
    <property type="entry name" value="GLUTAMINE--FRUCTOSE-6-PHOSPHATE TRANSAMINASE (ISOMERIZING)"/>
    <property type="match status" value="1"/>
</dbReference>
<evidence type="ECO:0000259" key="11">
    <source>
        <dbReference type="PROSITE" id="PS51278"/>
    </source>
</evidence>
<evidence type="ECO:0000313" key="13">
    <source>
        <dbReference type="EMBL" id="EGD30947.1"/>
    </source>
</evidence>
<accession>F0IB93</accession>
<dbReference type="FunFam" id="3.40.50.10490:FF:000022">
    <property type="entry name" value="Glutamine--fructose-6-phosphate aminotransferase [isomerizing]"/>
    <property type="match status" value="1"/>
</dbReference>
<dbReference type="FunFam" id="3.60.20.10:FF:000006">
    <property type="entry name" value="Glutamine--fructose-6-phosphate aminotransferase [isomerizing]"/>
    <property type="match status" value="1"/>
</dbReference>